<dbReference type="Proteomes" id="UP000815846">
    <property type="component" value="Unassembled WGS sequence"/>
</dbReference>
<dbReference type="SUPFAM" id="SSF56935">
    <property type="entry name" value="Porins"/>
    <property type="match status" value="1"/>
</dbReference>
<evidence type="ECO:0000313" key="13">
    <source>
        <dbReference type="EMBL" id="TYK65877.1"/>
    </source>
</evidence>
<keyword evidence="6 8" id="KW-0472">Membrane</keyword>
<feature type="domain" description="TonB-dependent receptor-like beta-barrel" evidence="11">
    <location>
        <begin position="411"/>
        <end position="853"/>
    </location>
</feature>
<dbReference type="PROSITE" id="PS52016">
    <property type="entry name" value="TONB_DEPENDENT_REC_3"/>
    <property type="match status" value="1"/>
</dbReference>
<accession>A0ABY3MXW4</accession>
<keyword evidence="13" id="KW-0675">Receptor</keyword>
<evidence type="ECO:0000256" key="1">
    <source>
        <dbReference type="ARBA" id="ARBA00004571"/>
    </source>
</evidence>
<feature type="domain" description="TonB-dependent receptor plug" evidence="12">
    <location>
        <begin position="63"/>
        <end position="170"/>
    </location>
</feature>
<evidence type="ECO:0000256" key="9">
    <source>
        <dbReference type="RuleBase" id="RU003357"/>
    </source>
</evidence>
<dbReference type="InterPro" id="IPR037066">
    <property type="entry name" value="Plug_dom_sf"/>
</dbReference>
<feature type="chain" id="PRO_5045739131" evidence="10">
    <location>
        <begin position="29"/>
        <end position="898"/>
    </location>
</feature>
<evidence type="ECO:0000313" key="14">
    <source>
        <dbReference type="Proteomes" id="UP000815846"/>
    </source>
</evidence>
<keyword evidence="3 8" id="KW-1134">Transmembrane beta strand</keyword>
<dbReference type="PANTHER" id="PTHR40980">
    <property type="entry name" value="PLUG DOMAIN-CONTAINING PROTEIN"/>
    <property type="match status" value="1"/>
</dbReference>
<proteinExistence type="inferred from homology"/>
<feature type="signal peptide" evidence="10">
    <location>
        <begin position="1"/>
        <end position="28"/>
    </location>
</feature>
<dbReference type="Gene3D" id="2.40.170.20">
    <property type="entry name" value="TonB-dependent receptor, beta-barrel domain"/>
    <property type="match status" value="1"/>
</dbReference>
<dbReference type="NCBIfam" id="TIGR01782">
    <property type="entry name" value="TonB-Xanth-Caul"/>
    <property type="match status" value="1"/>
</dbReference>
<evidence type="ECO:0000256" key="8">
    <source>
        <dbReference type="PROSITE-ProRule" id="PRU01360"/>
    </source>
</evidence>
<dbReference type="InterPro" id="IPR036942">
    <property type="entry name" value="Beta-barrel_TonB_sf"/>
</dbReference>
<dbReference type="InterPro" id="IPR039426">
    <property type="entry name" value="TonB-dep_rcpt-like"/>
</dbReference>
<dbReference type="InterPro" id="IPR010104">
    <property type="entry name" value="TonB_rcpt_bac"/>
</dbReference>
<evidence type="ECO:0000259" key="11">
    <source>
        <dbReference type="Pfam" id="PF00593"/>
    </source>
</evidence>
<gene>
    <name evidence="13" type="ORF">CWS31_007960</name>
</gene>
<keyword evidence="7 8" id="KW-0998">Cell outer membrane</keyword>
<keyword evidence="4 8" id="KW-0812">Transmembrane</keyword>
<dbReference type="InterPro" id="IPR000531">
    <property type="entry name" value="Beta-barrel_TonB"/>
</dbReference>
<comment type="caution">
    <text evidence="13">The sequence shown here is derived from an EMBL/GenBank/DDBJ whole genome shotgun (WGS) entry which is preliminary data.</text>
</comment>
<evidence type="ECO:0000256" key="2">
    <source>
        <dbReference type="ARBA" id="ARBA00022448"/>
    </source>
</evidence>
<protein>
    <submittedName>
        <fullName evidence="13">TonB-dependent receptor</fullName>
    </submittedName>
</protein>
<dbReference type="PANTHER" id="PTHR40980:SF3">
    <property type="entry name" value="TONB-DEPENDENT RECEPTOR-LIKE BETA-BARREL DOMAIN-CONTAINING PROTEIN"/>
    <property type="match status" value="1"/>
</dbReference>
<evidence type="ECO:0000259" key="12">
    <source>
        <dbReference type="Pfam" id="PF07715"/>
    </source>
</evidence>
<dbReference type="InterPro" id="IPR012910">
    <property type="entry name" value="Plug_dom"/>
</dbReference>
<evidence type="ECO:0000256" key="7">
    <source>
        <dbReference type="ARBA" id="ARBA00023237"/>
    </source>
</evidence>
<keyword evidence="5 9" id="KW-0798">TonB box</keyword>
<dbReference type="CDD" id="cd01347">
    <property type="entry name" value="ligand_gated_channel"/>
    <property type="match status" value="1"/>
</dbReference>
<evidence type="ECO:0000256" key="3">
    <source>
        <dbReference type="ARBA" id="ARBA00022452"/>
    </source>
</evidence>
<evidence type="ECO:0000256" key="4">
    <source>
        <dbReference type="ARBA" id="ARBA00022692"/>
    </source>
</evidence>
<evidence type="ECO:0000256" key="5">
    <source>
        <dbReference type="ARBA" id="ARBA00023077"/>
    </source>
</evidence>
<keyword evidence="14" id="KW-1185">Reference proteome</keyword>
<evidence type="ECO:0000256" key="6">
    <source>
        <dbReference type="ARBA" id="ARBA00023136"/>
    </source>
</evidence>
<keyword evidence="10" id="KW-0732">Signal</keyword>
<name>A0ABY3MXW4_9GAMM</name>
<evidence type="ECO:0000256" key="10">
    <source>
        <dbReference type="SAM" id="SignalP"/>
    </source>
</evidence>
<dbReference type="RefSeq" id="WP_101342837.1">
    <property type="nucleotide sequence ID" value="NZ_PJAI02000007.1"/>
</dbReference>
<dbReference type="Gene3D" id="2.170.130.10">
    <property type="entry name" value="TonB-dependent receptor, plug domain"/>
    <property type="match status" value="1"/>
</dbReference>
<dbReference type="EMBL" id="PJAI02000007">
    <property type="protein sequence ID" value="TYK65877.1"/>
    <property type="molecule type" value="Genomic_DNA"/>
</dbReference>
<dbReference type="Pfam" id="PF00593">
    <property type="entry name" value="TonB_dep_Rec_b-barrel"/>
    <property type="match status" value="1"/>
</dbReference>
<comment type="similarity">
    <text evidence="8 9">Belongs to the TonB-dependent receptor family.</text>
</comment>
<reference evidence="13 14" key="1">
    <citation type="submission" date="2019-08" db="EMBL/GenBank/DDBJ databases">
        <title>Microbe sample from Colwellia echini.</title>
        <authorList>
            <person name="Christiansen L."/>
            <person name="Pathiraja D."/>
            <person name="Schultz-Johansen M."/>
            <person name="Choi I.-G."/>
            <person name="Stougaard P."/>
        </authorList>
    </citation>
    <scope>NUCLEOTIDE SEQUENCE [LARGE SCALE GENOMIC DNA]</scope>
    <source>
        <strain evidence="13 14">A3</strain>
    </source>
</reference>
<comment type="subcellular location">
    <subcellularLocation>
        <location evidence="1 8">Cell outer membrane</location>
        <topology evidence="1 8">Multi-pass membrane protein</topology>
    </subcellularLocation>
</comment>
<sequence length="898" mass="97459">MKTKTFKRGVLASSIAVILASTSSLALAAEEAAATLTDKDVETIQVTGMAGSNRASVNAKRFSDAIVDGVSSEDVGQFPDSDVAQALARIPGVTVGREFGQGNSVSIRGTDPVMTLTTLNGQNVSATGWWDQGNLDRSFNYSMLPSDLIGGIDVYKTTQANLVEGGIGGTVIVKTLKPLDLDAHRSYISVKGEYGSISETANPEVSGLYSWKNDDETFGILVSGAYIDREYLRRGTESDLDWGGRSSIQPSGFQQNQERTALDATIQYRPTDNLEFSFHALSLDLGGDSIGANMYIQTDTNWVGSPADGTAGPGNTTNPSACEQFNDAGVCVISNTLASAPTDVFFQNWARKGEMSSDTFELSGTYTGDDFSVTGIVGNTSAKGGTQMSANFGYGWWGDNFGQVKWDGQVDATGKEIKIDGADMSFTVDQLDTTVGTSQWTGVQGPNSDEESYVQFDFDFNLDMGILTNFEAGVRYTDHKFEREQYNAVYDTSLPNEFNSVDLYSGTMQIGEAGYTVPKGNLDAMINGTLSLVDEFVYSRPGYGLIEEENFSLYGMFKFSGDKYRGNFGVRYIKTDVTSSGHDIDGSPADALATNAGWSQNIVSETGGYDDFLPSFNIAYDLSHNVMLRFAAGQAITRPGYDNLFLSSLSGFPDDRSGNEDITYGNPDLKPMKSTQFDLGIEYYYGDGNLLAATIFTKSIEDFIVGTEPQIGVPIGTINTDLVPPADSWNTSSYENAGGGKINGIELQLNQAWDNGFGVNVNYTYANDDAPSEVYTDGIARFTQASEHMTNLVGYWENDEFSARAAYNWRSEYMVREYGKYYGNRMHDDFGTLDLTLGWNATESLLFSFEVVNALGEDDIQYGAAAVGTEVKPALQDGYPTWSFNGETVYSLGATYSF</sequence>
<keyword evidence="2 8" id="KW-0813">Transport</keyword>
<dbReference type="Pfam" id="PF07715">
    <property type="entry name" value="Plug"/>
    <property type="match status" value="1"/>
</dbReference>
<organism evidence="13 14">
    <name type="scientific">Colwellia echini</name>
    <dbReference type="NCBI Taxonomy" id="1982103"/>
    <lineage>
        <taxon>Bacteria</taxon>
        <taxon>Pseudomonadati</taxon>
        <taxon>Pseudomonadota</taxon>
        <taxon>Gammaproteobacteria</taxon>
        <taxon>Alteromonadales</taxon>
        <taxon>Colwelliaceae</taxon>
        <taxon>Colwellia</taxon>
    </lineage>
</organism>